<feature type="region of interest" description="Disordered" evidence="2">
    <location>
        <begin position="77"/>
        <end position="112"/>
    </location>
</feature>
<dbReference type="GO" id="GO:0005730">
    <property type="term" value="C:nucleolus"/>
    <property type="evidence" value="ECO:0007669"/>
    <property type="project" value="TreeGrafter"/>
</dbReference>
<dbReference type="Proteomes" id="UP000801492">
    <property type="component" value="Unassembled WGS sequence"/>
</dbReference>
<dbReference type="Pfam" id="PF08164">
    <property type="entry name" value="TRAUB"/>
    <property type="match status" value="1"/>
</dbReference>
<evidence type="ECO:0000259" key="4">
    <source>
        <dbReference type="Pfam" id="PF13339"/>
    </source>
</evidence>
<feature type="domain" description="Apoptosis-antagonizing transcription factor C-terminal" evidence="3">
    <location>
        <begin position="217"/>
        <end position="297"/>
    </location>
</feature>
<evidence type="ECO:0000256" key="1">
    <source>
        <dbReference type="ARBA" id="ARBA00008966"/>
    </source>
</evidence>
<sequence>MTETISEKIAGILNAAPLSFDPEDDIHEETHKCGNQFTDKVSESKKNVSNLLDKFLELQSLLLKKYPETKKLLSGNTQLKEVESDEEIPSDTDDEQINEVDENSDEETPRKKLKISDYKAEIEKRHKLYKDYRNSVIHKWNDKTRIAPSKSGGLVHSVTNQIEHILSDKEKLIKRTQLKRTDYEIVGQQKSNEDNETSQDQSVEVHDSNIFDDTDFYHHLLRELIECKSADVTDPVQLGRQWMQLQNLRSKMKRKIDTKATKGRKIRYVVHSKLVNFMAPIEDNNNSAVTDLCGSLFGKNQVF</sequence>
<dbReference type="PANTHER" id="PTHR15565">
    <property type="entry name" value="AATF PROTEIN APOPTOSIS ANTAGONIZING TRANSCRIPTION FACTOR"/>
    <property type="match status" value="1"/>
</dbReference>
<evidence type="ECO:0000313" key="6">
    <source>
        <dbReference type="Proteomes" id="UP000801492"/>
    </source>
</evidence>
<proteinExistence type="inferred from homology"/>
<reference evidence="5" key="1">
    <citation type="submission" date="2019-08" db="EMBL/GenBank/DDBJ databases">
        <title>The genome of the North American firefly Photinus pyralis.</title>
        <authorList>
            <consortium name="Photinus pyralis genome working group"/>
            <person name="Fallon T.R."/>
            <person name="Sander Lower S.E."/>
            <person name="Weng J.-K."/>
        </authorList>
    </citation>
    <scope>NUCLEOTIDE SEQUENCE</scope>
    <source>
        <strain evidence="5">TRF0915ILg1</strain>
        <tissue evidence="5">Whole body</tissue>
    </source>
</reference>
<evidence type="ECO:0000256" key="2">
    <source>
        <dbReference type="SAM" id="MobiDB-lite"/>
    </source>
</evidence>
<feature type="compositionally biased region" description="Acidic residues" evidence="2">
    <location>
        <begin position="83"/>
        <end position="106"/>
    </location>
</feature>
<comment type="similarity">
    <text evidence="1">Belongs to the AATF family.</text>
</comment>
<feature type="domain" description="AATF leucine zipper-containing" evidence="4">
    <location>
        <begin position="22"/>
        <end position="143"/>
    </location>
</feature>
<dbReference type="Pfam" id="PF13339">
    <property type="entry name" value="AATF-Che1"/>
    <property type="match status" value="1"/>
</dbReference>
<feature type="region of interest" description="Disordered" evidence="2">
    <location>
        <begin position="184"/>
        <end position="204"/>
    </location>
</feature>
<dbReference type="OrthoDB" id="5783963at2759"/>
<protein>
    <recommendedName>
        <fullName evidence="7">Protein AATF</fullName>
    </recommendedName>
</protein>
<name>A0A8K0D5C7_IGNLU</name>
<keyword evidence="6" id="KW-1185">Reference proteome</keyword>
<dbReference type="InterPro" id="IPR012617">
    <property type="entry name" value="AATF_C"/>
</dbReference>
<dbReference type="GO" id="GO:0006357">
    <property type="term" value="P:regulation of transcription by RNA polymerase II"/>
    <property type="evidence" value="ECO:0007669"/>
    <property type="project" value="TreeGrafter"/>
</dbReference>
<dbReference type="PANTHER" id="PTHR15565:SF0">
    <property type="entry name" value="PROTEIN AATF"/>
    <property type="match status" value="1"/>
</dbReference>
<evidence type="ECO:0008006" key="7">
    <source>
        <dbReference type="Google" id="ProtNLM"/>
    </source>
</evidence>
<dbReference type="AlphaFoldDB" id="A0A8K0D5C7"/>
<dbReference type="InterPro" id="IPR025160">
    <property type="entry name" value="AATF"/>
</dbReference>
<evidence type="ECO:0000259" key="3">
    <source>
        <dbReference type="Pfam" id="PF08164"/>
    </source>
</evidence>
<comment type="caution">
    <text evidence="5">The sequence shown here is derived from an EMBL/GenBank/DDBJ whole genome shotgun (WGS) entry which is preliminary data.</text>
</comment>
<dbReference type="InterPro" id="IPR039223">
    <property type="entry name" value="AATF/Bfr2"/>
</dbReference>
<evidence type="ECO:0000313" key="5">
    <source>
        <dbReference type="EMBL" id="KAF2899708.1"/>
    </source>
</evidence>
<gene>
    <name evidence="5" type="ORF">ILUMI_06466</name>
</gene>
<dbReference type="EMBL" id="VTPC01002669">
    <property type="protein sequence ID" value="KAF2899708.1"/>
    <property type="molecule type" value="Genomic_DNA"/>
</dbReference>
<accession>A0A8K0D5C7</accession>
<organism evidence="5 6">
    <name type="scientific">Ignelater luminosus</name>
    <name type="common">Cucubano</name>
    <name type="synonym">Pyrophorus luminosus</name>
    <dbReference type="NCBI Taxonomy" id="2038154"/>
    <lineage>
        <taxon>Eukaryota</taxon>
        <taxon>Metazoa</taxon>
        <taxon>Ecdysozoa</taxon>
        <taxon>Arthropoda</taxon>
        <taxon>Hexapoda</taxon>
        <taxon>Insecta</taxon>
        <taxon>Pterygota</taxon>
        <taxon>Neoptera</taxon>
        <taxon>Endopterygota</taxon>
        <taxon>Coleoptera</taxon>
        <taxon>Polyphaga</taxon>
        <taxon>Elateriformia</taxon>
        <taxon>Elateroidea</taxon>
        <taxon>Elateridae</taxon>
        <taxon>Agrypninae</taxon>
        <taxon>Pyrophorini</taxon>
        <taxon>Ignelater</taxon>
    </lineage>
</organism>